<organism evidence="2">
    <name type="scientific">Eucampia antarctica</name>
    <dbReference type="NCBI Taxonomy" id="49252"/>
    <lineage>
        <taxon>Eukaryota</taxon>
        <taxon>Sar</taxon>
        <taxon>Stramenopiles</taxon>
        <taxon>Ochrophyta</taxon>
        <taxon>Bacillariophyta</taxon>
        <taxon>Mediophyceae</taxon>
        <taxon>Biddulphiophycidae</taxon>
        <taxon>Hemiaulales</taxon>
        <taxon>Hemiaulaceae</taxon>
        <taxon>Eucampia</taxon>
    </lineage>
</organism>
<protein>
    <submittedName>
        <fullName evidence="2">Uncharacterized protein</fullName>
    </submittedName>
</protein>
<feature type="region of interest" description="Disordered" evidence="1">
    <location>
        <begin position="90"/>
        <end position="123"/>
    </location>
</feature>
<evidence type="ECO:0000313" key="2">
    <source>
        <dbReference type="EMBL" id="CAD9680205.1"/>
    </source>
</evidence>
<feature type="compositionally biased region" description="Basic and acidic residues" evidence="1">
    <location>
        <begin position="107"/>
        <end position="123"/>
    </location>
</feature>
<dbReference type="AlphaFoldDB" id="A0A7S2RTF0"/>
<sequence>MTNSGRQEDSDQMEMETALRQYIFENDNDAYIQFWKQIRDSIHTVMTLYEEQQQDEDTKLSSQNDNKIITTNIGRIIPKILGFDYMLKTTTSSSSSTNNNKNNNNNHDNDNNDINDRIRTIEP</sequence>
<gene>
    <name evidence="2" type="ORF">EANT1437_LOCUS9435</name>
</gene>
<name>A0A7S2RTF0_9STRA</name>
<dbReference type="EMBL" id="HBHI01018425">
    <property type="protein sequence ID" value="CAD9680205.1"/>
    <property type="molecule type" value="Transcribed_RNA"/>
</dbReference>
<accession>A0A7S2RTF0</accession>
<feature type="compositionally biased region" description="Low complexity" evidence="1">
    <location>
        <begin position="90"/>
        <end position="106"/>
    </location>
</feature>
<proteinExistence type="predicted"/>
<evidence type="ECO:0000256" key="1">
    <source>
        <dbReference type="SAM" id="MobiDB-lite"/>
    </source>
</evidence>
<reference evidence="2" key="1">
    <citation type="submission" date="2021-01" db="EMBL/GenBank/DDBJ databases">
        <authorList>
            <person name="Corre E."/>
            <person name="Pelletier E."/>
            <person name="Niang G."/>
            <person name="Scheremetjew M."/>
            <person name="Finn R."/>
            <person name="Kale V."/>
            <person name="Holt S."/>
            <person name="Cochrane G."/>
            <person name="Meng A."/>
            <person name="Brown T."/>
            <person name="Cohen L."/>
        </authorList>
    </citation>
    <scope>NUCLEOTIDE SEQUENCE</scope>
    <source>
        <strain evidence="2">CCMP1452</strain>
    </source>
</reference>